<accession>A0A7X1NQV0</accession>
<gene>
    <name evidence="12" type="ORF">FNH21_10430</name>
</gene>
<comment type="catalytic activity">
    <reaction evidence="11">
        <text>S-methyl-5'-thioadenosine + phosphate = 5-(methylsulfanyl)-alpha-D-ribose 1-phosphate + adenine</text>
        <dbReference type="Rhea" id="RHEA:11852"/>
        <dbReference type="ChEBI" id="CHEBI:16708"/>
        <dbReference type="ChEBI" id="CHEBI:17509"/>
        <dbReference type="ChEBI" id="CHEBI:43474"/>
        <dbReference type="ChEBI" id="CHEBI:58533"/>
        <dbReference type="EC" id="2.4.2.28"/>
    </reaction>
    <physiologicalReaction direction="left-to-right" evidence="11">
        <dbReference type="Rhea" id="RHEA:11853"/>
    </physiologicalReaction>
</comment>
<evidence type="ECO:0000256" key="10">
    <source>
        <dbReference type="ARBA" id="ARBA00048968"/>
    </source>
</evidence>
<keyword evidence="7" id="KW-0862">Zinc</keyword>
<comment type="function">
    <text evidence="2">Purine nucleoside enzyme that catalyzes the phosphorolysis of adenosine and inosine nucleosides, yielding D-ribose 1-phosphate and the respective free bases, adenine and hypoxanthine. Also catalyzes the phosphorolysis of S-methyl-5'-thioadenosine into adenine and S-methyl-5-thio-alpha-D-ribose 1-phosphate. Also has adenosine deaminase activity.</text>
</comment>
<dbReference type="EMBL" id="VJXX01000002">
    <property type="protein sequence ID" value="MPY11128.1"/>
    <property type="molecule type" value="Genomic_DNA"/>
</dbReference>
<keyword evidence="6" id="KW-0378">Hydrolase</keyword>
<dbReference type="InterPro" id="IPR038371">
    <property type="entry name" value="Cu_polyphenol_OxRdtase_sf"/>
</dbReference>
<organism evidence="12 13">
    <name type="scientific">Arthrobacter bussei</name>
    <dbReference type="NCBI Taxonomy" id="2594179"/>
    <lineage>
        <taxon>Bacteria</taxon>
        <taxon>Bacillati</taxon>
        <taxon>Actinomycetota</taxon>
        <taxon>Actinomycetes</taxon>
        <taxon>Micrococcales</taxon>
        <taxon>Micrococcaceae</taxon>
        <taxon>Arthrobacter</taxon>
    </lineage>
</organism>
<dbReference type="InterPro" id="IPR011324">
    <property type="entry name" value="Cytotoxic_necrot_fac-like_cat"/>
</dbReference>
<evidence type="ECO:0000256" key="7">
    <source>
        <dbReference type="ARBA" id="ARBA00022833"/>
    </source>
</evidence>
<dbReference type="GO" id="GO:0005507">
    <property type="term" value="F:copper ion binding"/>
    <property type="evidence" value="ECO:0007669"/>
    <property type="project" value="TreeGrafter"/>
</dbReference>
<dbReference type="Proteomes" id="UP000326464">
    <property type="component" value="Unassembled WGS sequence"/>
</dbReference>
<evidence type="ECO:0000313" key="12">
    <source>
        <dbReference type="EMBL" id="MPY11128.1"/>
    </source>
</evidence>
<dbReference type="CDD" id="cd16833">
    <property type="entry name" value="YfiH"/>
    <property type="match status" value="1"/>
</dbReference>
<evidence type="ECO:0000256" key="11">
    <source>
        <dbReference type="ARBA" id="ARBA00049893"/>
    </source>
</evidence>
<evidence type="ECO:0000256" key="8">
    <source>
        <dbReference type="ARBA" id="ARBA00023008"/>
    </source>
</evidence>
<evidence type="ECO:0000256" key="1">
    <source>
        <dbReference type="ARBA" id="ARBA00000553"/>
    </source>
</evidence>
<evidence type="ECO:0000256" key="5">
    <source>
        <dbReference type="ARBA" id="ARBA00022723"/>
    </source>
</evidence>
<evidence type="ECO:0000256" key="2">
    <source>
        <dbReference type="ARBA" id="ARBA00003215"/>
    </source>
</evidence>
<comment type="caution">
    <text evidence="12">The sequence shown here is derived from an EMBL/GenBank/DDBJ whole genome shotgun (WGS) entry which is preliminary data.</text>
</comment>
<proteinExistence type="inferred from homology"/>
<keyword evidence="4" id="KW-0808">Transferase</keyword>
<dbReference type="SUPFAM" id="SSF64438">
    <property type="entry name" value="CNF1/YfiH-like putative cysteine hydrolases"/>
    <property type="match status" value="1"/>
</dbReference>
<evidence type="ECO:0000313" key="13">
    <source>
        <dbReference type="Proteomes" id="UP000326464"/>
    </source>
</evidence>
<keyword evidence="13" id="KW-1185">Reference proteome</keyword>
<evidence type="ECO:0000256" key="6">
    <source>
        <dbReference type="ARBA" id="ARBA00022801"/>
    </source>
</evidence>
<dbReference type="Gene3D" id="3.60.140.10">
    <property type="entry name" value="CNF1/YfiH-like putative cysteine hydrolases"/>
    <property type="match status" value="1"/>
</dbReference>
<name>A0A7X1NQV0_9MICC</name>
<dbReference type="GO" id="GO:0016787">
    <property type="term" value="F:hydrolase activity"/>
    <property type="evidence" value="ECO:0007669"/>
    <property type="project" value="UniProtKB-KW"/>
</dbReference>
<reference evidence="13" key="1">
    <citation type="submission" date="2019-07" db="EMBL/GenBank/DDBJ databases">
        <title>Arthrobacter KR32 sp. nov., isolated from mountain cheese made of cows milk.</title>
        <authorList>
            <person name="Flegler A."/>
        </authorList>
    </citation>
    <scope>NUCLEOTIDE SEQUENCE [LARGE SCALE GENOMIC DNA]</scope>
    <source>
        <strain evidence="13">KR32</strain>
    </source>
</reference>
<comment type="catalytic activity">
    <reaction evidence="9">
        <text>adenosine + H2O + H(+) = inosine + NH4(+)</text>
        <dbReference type="Rhea" id="RHEA:24408"/>
        <dbReference type="ChEBI" id="CHEBI:15377"/>
        <dbReference type="ChEBI" id="CHEBI:15378"/>
        <dbReference type="ChEBI" id="CHEBI:16335"/>
        <dbReference type="ChEBI" id="CHEBI:17596"/>
        <dbReference type="ChEBI" id="CHEBI:28938"/>
        <dbReference type="EC" id="3.5.4.4"/>
    </reaction>
    <physiologicalReaction direction="left-to-right" evidence="9">
        <dbReference type="Rhea" id="RHEA:24409"/>
    </physiologicalReaction>
</comment>
<dbReference type="GO" id="GO:0017061">
    <property type="term" value="F:S-methyl-5-thioadenosine phosphorylase activity"/>
    <property type="evidence" value="ECO:0007669"/>
    <property type="project" value="UniProtKB-EC"/>
</dbReference>
<evidence type="ECO:0000256" key="9">
    <source>
        <dbReference type="ARBA" id="ARBA00047989"/>
    </source>
</evidence>
<dbReference type="RefSeq" id="WP_191931847.1">
    <property type="nucleotide sequence ID" value="NZ_VJXX01000002.1"/>
</dbReference>
<comment type="similarity">
    <text evidence="3">Belongs to the purine nucleoside phosphorylase YfiH/LACC1 family.</text>
</comment>
<dbReference type="PANTHER" id="PTHR30616">
    <property type="entry name" value="UNCHARACTERIZED PROTEIN YFIH"/>
    <property type="match status" value="1"/>
</dbReference>
<dbReference type="PANTHER" id="PTHR30616:SF2">
    <property type="entry name" value="PURINE NUCLEOSIDE PHOSPHORYLASE LACC1"/>
    <property type="match status" value="1"/>
</dbReference>
<protein>
    <submittedName>
        <fullName evidence="12">Laccase domain-containing protein</fullName>
    </submittedName>
</protein>
<keyword evidence="5" id="KW-0479">Metal-binding</keyword>
<evidence type="ECO:0000256" key="4">
    <source>
        <dbReference type="ARBA" id="ARBA00022679"/>
    </source>
</evidence>
<evidence type="ECO:0000256" key="3">
    <source>
        <dbReference type="ARBA" id="ARBA00007353"/>
    </source>
</evidence>
<keyword evidence="8" id="KW-0186">Copper</keyword>
<comment type="catalytic activity">
    <reaction evidence="10">
        <text>adenosine + phosphate = alpha-D-ribose 1-phosphate + adenine</text>
        <dbReference type="Rhea" id="RHEA:27642"/>
        <dbReference type="ChEBI" id="CHEBI:16335"/>
        <dbReference type="ChEBI" id="CHEBI:16708"/>
        <dbReference type="ChEBI" id="CHEBI:43474"/>
        <dbReference type="ChEBI" id="CHEBI:57720"/>
        <dbReference type="EC" id="2.4.2.1"/>
    </reaction>
    <physiologicalReaction direction="left-to-right" evidence="10">
        <dbReference type="Rhea" id="RHEA:27643"/>
    </physiologicalReaction>
</comment>
<sequence length="252" mass="26160">MDRTVDPGRTSPFHWNEEVRPGLRVAFTAVAAGNLALHVGDDPDAVRQSRRRLEAALGIRAESLRFMSQTHSDRVALLGASDRAGRVPPDADAMVSATGSEPLAVLVADCVPIVLADADPDDGGTGATAVVHAGRAGVANGIVVKAVGELRRRGAGTITAWIGPSVCGSCYEVPDAMMIELAREIPVAASRTPAGTAALDLPAAVRHQLAQGGVTVEELRGAASSCTQENTALFSHRREPGAGRLAGLVWRP</sequence>
<comment type="catalytic activity">
    <reaction evidence="1">
        <text>inosine + phosphate = alpha-D-ribose 1-phosphate + hypoxanthine</text>
        <dbReference type="Rhea" id="RHEA:27646"/>
        <dbReference type="ChEBI" id="CHEBI:17368"/>
        <dbReference type="ChEBI" id="CHEBI:17596"/>
        <dbReference type="ChEBI" id="CHEBI:43474"/>
        <dbReference type="ChEBI" id="CHEBI:57720"/>
        <dbReference type="EC" id="2.4.2.1"/>
    </reaction>
    <physiologicalReaction direction="left-to-right" evidence="1">
        <dbReference type="Rhea" id="RHEA:27647"/>
    </physiologicalReaction>
</comment>
<dbReference type="Pfam" id="PF02578">
    <property type="entry name" value="Cu-oxidase_4"/>
    <property type="match status" value="1"/>
</dbReference>
<dbReference type="InterPro" id="IPR003730">
    <property type="entry name" value="Cu_polyphenol_OxRdtase"/>
</dbReference>
<dbReference type="AlphaFoldDB" id="A0A7X1NQV0"/>